<dbReference type="PIRSF" id="PIRSF009320">
    <property type="entry name" value="Nuc_binding_HP_1000"/>
    <property type="match status" value="1"/>
</dbReference>
<dbReference type="RefSeq" id="WP_072825925.1">
    <property type="nucleotide sequence ID" value="NZ_LT670849.1"/>
</dbReference>
<dbReference type="Pfam" id="PF01656">
    <property type="entry name" value="CbiA"/>
    <property type="match status" value="1"/>
</dbReference>
<proteinExistence type="predicted"/>
<gene>
    <name evidence="2" type="ORF">SAMN05444170_1577</name>
</gene>
<dbReference type="EMBL" id="LT670849">
    <property type="protein sequence ID" value="SHN69606.1"/>
    <property type="molecule type" value="Genomic_DNA"/>
</dbReference>
<feature type="domain" description="CobQ/CobB/MinD/ParA nucleotide binding" evidence="1">
    <location>
        <begin position="4"/>
        <end position="179"/>
    </location>
</feature>
<dbReference type="InterPro" id="IPR002586">
    <property type="entry name" value="CobQ/CobB/MinD/ParA_Nub-bd_dom"/>
</dbReference>
<dbReference type="CDD" id="cd02042">
    <property type="entry name" value="ParAB_family"/>
    <property type="match status" value="1"/>
</dbReference>
<name>A0A1M7TFV4_9BRAD</name>
<evidence type="ECO:0000313" key="3">
    <source>
        <dbReference type="Proteomes" id="UP000184096"/>
    </source>
</evidence>
<evidence type="ECO:0000259" key="1">
    <source>
        <dbReference type="Pfam" id="PF01656"/>
    </source>
</evidence>
<evidence type="ECO:0000313" key="2">
    <source>
        <dbReference type="EMBL" id="SHN69606.1"/>
    </source>
</evidence>
<dbReference type="SUPFAM" id="SSF52540">
    <property type="entry name" value="P-loop containing nucleoside triphosphate hydrolases"/>
    <property type="match status" value="1"/>
</dbReference>
<reference evidence="3" key="1">
    <citation type="submission" date="2016-11" db="EMBL/GenBank/DDBJ databases">
        <authorList>
            <person name="Varghese N."/>
            <person name="Submissions S."/>
        </authorList>
    </citation>
    <scope>NUCLEOTIDE SEQUENCE [LARGE SCALE GENOMIC DNA]</scope>
    <source>
        <strain evidence="3">GAS401</strain>
    </source>
</reference>
<dbReference type="PANTHER" id="PTHR13696:SF96">
    <property type="entry name" value="COBQ_COBB_MIND_PARA NUCLEOTIDE BINDING DOMAIN-CONTAINING PROTEIN"/>
    <property type="match status" value="1"/>
</dbReference>
<protein>
    <submittedName>
        <fullName evidence="2">Cellulose biosynthesis protein BcsQ</fullName>
    </submittedName>
</protein>
<dbReference type="AlphaFoldDB" id="A0A1M7TFV4"/>
<keyword evidence="3" id="KW-1185">Reference proteome</keyword>
<accession>A0A1M7TFV4</accession>
<dbReference type="OrthoDB" id="9804460at2"/>
<dbReference type="Gene3D" id="3.40.50.300">
    <property type="entry name" value="P-loop containing nucleotide triphosphate hydrolases"/>
    <property type="match status" value="1"/>
</dbReference>
<sequence length="226" mass="24118">MNVIVFASRKGGSGKSTLAAHLAAHVHKITKPCLMVDADPQGSLTLWHKLRGTNEPQIKTAVNSVSGIVAAAKRDGYEWVFIDTPPNLSAVVDDAIKNATMVVIPARPGVFDVNAVQETIQMCRAARKPYAVVLNGAPARRDEVESRIVTIAREALAKFRAPVWGGQITNRADLLMALGKGEGAREYFAEGRAAAEVGRLWAAIERSVKAIRGTASASGVMHKQAA</sequence>
<dbReference type="PANTHER" id="PTHR13696">
    <property type="entry name" value="P-LOOP CONTAINING NUCLEOSIDE TRIPHOSPHATE HYDROLASE"/>
    <property type="match status" value="1"/>
</dbReference>
<dbReference type="InterPro" id="IPR027417">
    <property type="entry name" value="P-loop_NTPase"/>
</dbReference>
<organism evidence="2 3">
    <name type="scientific">Bradyrhizobium erythrophlei</name>
    <dbReference type="NCBI Taxonomy" id="1437360"/>
    <lineage>
        <taxon>Bacteria</taxon>
        <taxon>Pseudomonadati</taxon>
        <taxon>Pseudomonadota</taxon>
        <taxon>Alphaproteobacteria</taxon>
        <taxon>Hyphomicrobiales</taxon>
        <taxon>Nitrobacteraceae</taxon>
        <taxon>Bradyrhizobium</taxon>
    </lineage>
</organism>
<dbReference type="Proteomes" id="UP000184096">
    <property type="component" value="Chromosome I"/>
</dbReference>
<dbReference type="InterPro" id="IPR050678">
    <property type="entry name" value="DNA_Partitioning_ATPase"/>
</dbReference>